<evidence type="ECO:0000313" key="4">
    <source>
        <dbReference type="Proteomes" id="UP000722121"/>
    </source>
</evidence>
<dbReference type="GO" id="GO:0004077">
    <property type="term" value="F:biotin--[biotin carboxyl-carrier protein] ligase activity"/>
    <property type="evidence" value="ECO:0007669"/>
    <property type="project" value="UniProtKB-EC"/>
</dbReference>
<dbReference type="EMBL" id="JAFITR010000147">
    <property type="protein sequence ID" value="MBN4067446.1"/>
    <property type="molecule type" value="Genomic_DNA"/>
</dbReference>
<dbReference type="PANTHER" id="PTHR12835:SF5">
    <property type="entry name" value="BIOTIN--PROTEIN LIGASE"/>
    <property type="match status" value="1"/>
</dbReference>
<dbReference type="InterPro" id="IPR004408">
    <property type="entry name" value="Biotin_CoA_COase_ligase"/>
</dbReference>
<organism evidence="3 4">
    <name type="scientific">Simkania negevensis</name>
    <dbReference type="NCBI Taxonomy" id="83561"/>
    <lineage>
        <taxon>Bacteria</taxon>
        <taxon>Pseudomonadati</taxon>
        <taxon>Chlamydiota</taxon>
        <taxon>Chlamydiia</taxon>
        <taxon>Parachlamydiales</taxon>
        <taxon>Simkaniaceae</taxon>
        <taxon>Simkania</taxon>
    </lineage>
</organism>
<accession>A0ABS3ART5</accession>
<evidence type="ECO:0000259" key="2">
    <source>
        <dbReference type="PROSITE" id="PS51733"/>
    </source>
</evidence>
<dbReference type="CDD" id="cd16442">
    <property type="entry name" value="BPL"/>
    <property type="match status" value="1"/>
</dbReference>
<feature type="domain" description="BPL/LPL catalytic" evidence="2">
    <location>
        <begin position="1"/>
        <end position="180"/>
    </location>
</feature>
<dbReference type="Pfam" id="PF03099">
    <property type="entry name" value="BPL_LplA_LipB"/>
    <property type="match status" value="1"/>
</dbReference>
<dbReference type="PANTHER" id="PTHR12835">
    <property type="entry name" value="BIOTIN PROTEIN LIGASE"/>
    <property type="match status" value="1"/>
</dbReference>
<proteinExistence type="predicted"/>
<dbReference type="InterPro" id="IPR004143">
    <property type="entry name" value="BPL_LPL_catalytic"/>
</dbReference>
<keyword evidence="4" id="KW-1185">Reference proteome</keyword>
<dbReference type="PROSITE" id="PS51733">
    <property type="entry name" value="BPL_LPL_CATALYTIC"/>
    <property type="match status" value="1"/>
</dbReference>
<dbReference type="SUPFAM" id="SSF55681">
    <property type="entry name" value="Class II aaRS and biotin synthetases"/>
    <property type="match status" value="1"/>
</dbReference>
<gene>
    <name evidence="3" type="ORF">JYU14_05120</name>
</gene>
<dbReference type="Gene3D" id="3.30.930.10">
    <property type="entry name" value="Bira Bifunctional Protein, Domain 2"/>
    <property type="match status" value="1"/>
</dbReference>
<comment type="caution">
    <text evidence="3">The sequence shown here is derived from an EMBL/GenBank/DDBJ whole genome shotgun (WGS) entry which is preliminary data.</text>
</comment>
<evidence type="ECO:0000256" key="1">
    <source>
        <dbReference type="ARBA" id="ARBA00022598"/>
    </source>
</evidence>
<dbReference type="EC" id="6.3.4.15" evidence="3"/>
<dbReference type="InterPro" id="IPR045864">
    <property type="entry name" value="aa-tRNA-synth_II/BPL/LPL"/>
</dbReference>
<name>A0ABS3ART5_9BACT</name>
<sequence length="183" mass="20399">MDIDWIFLDRTTSTNSWVREECATFQRDLLTVVSAREQTRGYGRLGRKWIAQRDTNVTASFCFFAEEGSVDLVKLTILLATVIKEVVGGCGVVAAIKWPNDVMVEKKKISGILCETIFVEGDMQAVVVGLGLNVNMTESECSMIDQPATSLLVETGQQHDIKEITERIATAFARKLLCYINNQ</sequence>
<evidence type="ECO:0000313" key="3">
    <source>
        <dbReference type="EMBL" id="MBN4067446.1"/>
    </source>
</evidence>
<keyword evidence="1 3" id="KW-0436">Ligase</keyword>
<dbReference type="Proteomes" id="UP000722121">
    <property type="component" value="Unassembled WGS sequence"/>
</dbReference>
<protein>
    <submittedName>
        <fullName evidence="3">Biotin--[acetyl-CoA-carboxylase] ligase</fullName>
        <ecNumber evidence="3">6.3.4.15</ecNumber>
    </submittedName>
</protein>
<dbReference type="NCBIfam" id="TIGR00121">
    <property type="entry name" value="birA_ligase"/>
    <property type="match status" value="1"/>
</dbReference>
<reference evidence="3 4" key="1">
    <citation type="submission" date="2021-02" db="EMBL/GenBank/DDBJ databases">
        <title>Activity-based single-cell genomes from oceanic crustal fluid captures similar information to metagenomic and metatranscriptomic surveys with orders of magnitude less sampling.</title>
        <authorList>
            <person name="D'Angelo T.S."/>
            <person name="Orcutt B.N."/>
        </authorList>
    </citation>
    <scope>NUCLEOTIDE SEQUENCE [LARGE SCALE GENOMIC DNA]</scope>
    <source>
        <strain evidence="3">AH-315-G07</strain>
    </source>
</reference>